<dbReference type="PATRIC" id="fig|999408.3.peg.3330"/>
<keyword evidence="2" id="KW-0805">Transcription regulation</keyword>
<protein>
    <recommendedName>
        <fullName evidence="1">Stage 0 sporulation protein A homolog</fullName>
    </recommendedName>
</protein>
<dbReference type="PRINTS" id="PR00032">
    <property type="entry name" value="HTHARAC"/>
</dbReference>
<dbReference type="InterPro" id="IPR020449">
    <property type="entry name" value="Tscrpt_reg_AraC-type_HTH"/>
</dbReference>
<dbReference type="Gene3D" id="3.40.50.2300">
    <property type="match status" value="1"/>
</dbReference>
<comment type="caution">
    <text evidence="9">The sequence shown here is derived from an EMBL/GenBank/DDBJ whole genome shotgun (WGS) entry which is preliminary data.</text>
</comment>
<feature type="modified residue" description="4-aspartylphosphate" evidence="6">
    <location>
        <position position="54"/>
    </location>
</feature>
<dbReference type="Gene3D" id="1.10.10.60">
    <property type="entry name" value="Homeodomain-like"/>
    <property type="match status" value="2"/>
</dbReference>
<dbReference type="InterPro" id="IPR009057">
    <property type="entry name" value="Homeodomain-like_sf"/>
</dbReference>
<dbReference type="GO" id="GO:0000160">
    <property type="term" value="P:phosphorelay signal transduction system"/>
    <property type="evidence" value="ECO:0007669"/>
    <property type="project" value="InterPro"/>
</dbReference>
<dbReference type="Pfam" id="PF00072">
    <property type="entry name" value="Response_reg"/>
    <property type="match status" value="1"/>
</dbReference>
<evidence type="ECO:0000259" key="8">
    <source>
        <dbReference type="PROSITE" id="PS50110"/>
    </source>
</evidence>
<evidence type="ECO:0000256" key="3">
    <source>
        <dbReference type="ARBA" id="ARBA00023125"/>
    </source>
</evidence>
<dbReference type="PROSITE" id="PS00041">
    <property type="entry name" value="HTH_ARAC_FAMILY_1"/>
    <property type="match status" value="1"/>
</dbReference>
<evidence type="ECO:0000313" key="9">
    <source>
        <dbReference type="EMBL" id="ENZ13143.1"/>
    </source>
</evidence>
<proteinExistence type="predicted"/>
<reference evidence="9 10" key="1">
    <citation type="submission" date="2013-01" db="EMBL/GenBank/DDBJ databases">
        <title>The Genome Sequence of Clostridium clostridioforme 90A8.</title>
        <authorList>
            <consortium name="The Broad Institute Genome Sequencing Platform"/>
            <person name="Earl A."/>
            <person name="Ward D."/>
            <person name="Feldgarden M."/>
            <person name="Gevers D."/>
            <person name="Courvalin P."/>
            <person name="Lambert T."/>
            <person name="Walker B."/>
            <person name="Young S.K."/>
            <person name="Zeng Q."/>
            <person name="Gargeya S."/>
            <person name="Fitzgerald M."/>
            <person name="Haas B."/>
            <person name="Abouelleil A."/>
            <person name="Alvarado L."/>
            <person name="Arachchi H.M."/>
            <person name="Berlin A.M."/>
            <person name="Chapman S.B."/>
            <person name="Dewar J."/>
            <person name="Goldberg J."/>
            <person name="Griggs A."/>
            <person name="Gujja S."/>
            <person name="Hansen M."/>
            <person name="Howarth C."/>
            <person name="Imamovic A."/>
            <person name="Larimer J."/>
            <person name="McCowan C."/>
            <person name="Murphy C."/>
            <person name="Neiman D."/>
            <person name="Pearson M."/>
            <person name="Priest M."/>
            <person name="Roberts A."/>
            <person name="Saif S."/>
            <person name="Shea T."/>
            <person name="Sisk P."/>
            <person name="Sykes S."/>
            <person name="Wortman J."/>
            <person name="Nusbaum C."/>
            <person name="Birren B."/>
        </authorList>
    </citation>
    <scope>NUCLEOTIDE SEQUENCE [LARGE SCALE GENOMIC DNA]</scope>
    <source>
        <strain evidence="9 10">90A8</strain>
    </source>
</reference>
<dbReference type="SUPFAM" id="SSF52172">
    <property type="entry name" value="CheY-like"/>
    <property type="match status" value="1"/>
</dbReference>
<comment type="function">
    <text evidence="5">May play the central regulatory role in sporulation. It may be an element of the effector pathway responsible for the activation of sporulation genes in response to nutritional stress. Spo0A may act in concert with spo0H (a sigma factor) to control the expression of some genes that are critical to the sporulation process.</text>
</comment>
<organism evidence="9 10">
    <name type="scientific">[Clostridium] clostridioforme 90A8</name>
    <dbReference type="NCBI Taxonomy" id="999408"/>
    <lineage>
        <taxon>Bacteria</taxon>
        <taxon>Bacillati</taxon>
        <taxon>Bacillota</taxon>
        <taxon>Clostridia</taxon>
        <taxon>Lachnospirales</taxon>
        <taxon>Lachnospiraceae</taxon>
        <taxon>Enterocloster</taxon>
    </lineage>
</organism>
<dbReference type="SMART" id="SM00448">
    <property type="entry name" value="REC"/>
    <property type="match status" value="1"/>
</dbReference>
<dbReference type="GO" id="GO:0003700">
    <property type="term" value="F:DNA-binding transcription factor activity"/>
    <property type="evidence" value="ECO:0007669"/>
    <property type="project" value="InterPro"/>
</dbReference>
<dbReference type="InterPro" id="IPR018060">
    <property type="entry name" value="HTH_AraC"/>
</dbReference>
<dbReference type="GO" id="GO:0043565">
    <property type="term" value="F:sequence-specific DNA binding"/>
    <property type="evidence" value="ECO:0007669"/>
    <property type="project" value="InterPro"/>
</dbReference>
<dbReference type="Proteomes" id="UP000013085">
    <property type="component" value="Unassembled WGS sequence"/>
</dbReference>
<dbReference type="PANTHER" id="PTHR43280:SF28">
    <property type="entry name" value="HTH-TYPE TRANSCRIPTIONAL ACTIVATOR RHAS"/>
    <property type="match status" value="1"/>
</dbReference>
<dbReference type="SUPFAM" id="SSF46689">
    <property type="entry name" value="Homeodomain-like"/>
    <property type="match status" value="2"/>
</dbReference>
<dbReference type="PROSITE" id="PS50110">
    <property type="entry name" value="RESPONSE_REGULATORY"/>
    <property type="match status" value="1"/>
</dbReference>
<keyword evidence="3" id="KW-0238">DNA-binding</keyword>
<feature type="domain" description="Response regulatory" evidence="8">
    <location>
        <begin position="2"/>
        <end position="119"/>
    </location>
</feature>
<evidence type="ECO:0000256" key="1">
    <source>
        <dbReference type="ARBA" id="ARBA00018672"/>
    </source>
</evidence>
<evidence type="ECO:0000259" key="7">
    <source>
        <dbReference type="PROSITE" id="PS01124"/>
    </source>
</evidence>
<evidence type="ECO:0000256" key="2">
    <source>
        <dbReference type="ARBA" id="ARBA00023015"/>
    </source>
</evidence>
<dbReference type="InterPro" id="IPR011006">
    <property type="entry name" value="CheY-like_superfamily"/>
</dbReference>
<accession>A0A0E2H8B2</accession>
<dbReference type="Pfam" id="PF12833">
    <property type="entry name" value="HTH_18"/>
    <property type="match status" value="1"/>
</dbReference>
<keyword evidence="6" id="KW-0597">Phosphoprotein</keyword>
<dbReference type="InterPro" id="IPR018062">
    <property type="entry name" value="HTH_AraC-typ_CS"/>
</dbReference>
<evidence type="ECO:0000256" key="6">
    <source>
        <dbReference type="PROSITE-ProRule" id="PRU00169"/>
    </source>
</evidence>
<sequence length="508" mass="57242">MRAIICDDDEIILRGLRSVIDWAFLGIELVGTAGNGKEGLALLKEQRPELLMTDIRMPHVDGLQLIEEGKRQNPELMAIVFSGYDDFEYARRALKLGVQDYLTKPINMDELTHLASDCVKRFDEARKDSFEDREDLLRKLLMYEVSDSGPLKEMEHDHCMVLIFESPDSGRLMAAAAGHMREQGAYVLMQRENRCEIAVISPTRMTVEMRASLFVSHTRQLFSEQGQSLTCAQSNVLWGIRLLDQCYQEAHEALKLKYIKGDNQNLRFQDIKGEGKESDPSPILDIDLITPVKSGNVKLLEKRMGELEALLKQAGMDSYIYMQFMVSSLYSTVLKELGDAGICAELVFENPVEEYKKLIGCETIGKAIGVLGENLKRICEYAGSQKSGAYSRPVVKALAYMEENYSSPALSLEDTAAAAGLSSARFSTSFKSETGVTFTDYLLKLRMEKAKELMRDPNRKIYEIAMMTGYSNIPYFSTAFKKYTGCPPSEYKEKRQGFSGQTRDSVID</sequence>
<evidence type="ECO:0000313" key="10">
    <source>
        <dbReference type="Proteomes" id="UP000013085"/>
    </source>
</evidence>
<keyword evidence="4" id="KW-0804">Transcription</keyword>
<gene>
    <name evidence="9" type="ORF">HMPREF1090_03079</name>
</gene>
<feature type="domain" description="HTH araC/xylS-type" evidence="7">
    <location>
        <begin position="395"/>
        <end position="494"/>
    </location>
</feature>
<evidence type="ECO:0000256" key="4">
    <source>
        <dbReference type="ARBA" id="ARBA00023163"/>
    </source>
</evidence>
<evidence type="ECO:0000256" key="5">
    <source>
        <dbReference type="ARBA" id="ARBA00024867"/>
    </source>
</evidence>
<dbReference type="HOGENOM" id="CLU_000445_5_0_9"/>
<name>A0A0E2H8B2_9FIRM</name>
<dbReference type="AlphaFoldDB" id="A0A0E2H8B2"/>
<dbReference type="SMART" id="SM00342">
    <property type="entry name" value="HTH_ARAC"/>
    <property type="match status" value="1"/>
</dbReference>
<dbReference type="CDD" id="cd17536">
    <property type="entry name" value="REC_YesN-like"/>
    <property type="match status" value="1"/>
</dbReference>
<dbReference type="RefSeq" id="WP_002593420.1">
    <property type="nucleotide sequence ID" value="NZ_KB850977.1"/>
</dbReference>
<dbReference type="InterPro" id="IPR001789">
    <property type="entry name" value="Sig_transdc_resp-reg_receiver"/>
</dbReference>
<dbReference type="PROSITE" id="PS01124">
    <property type="entry name" value="HTH_ARAC_FAMILY_2"/>
    <property type="match status" value="1"/>
</dbReference>
<dbReference type="PANTHER" id="PTHR43280">
    <property type="entry name" value="ARAC-FAMILY TRANSCRIPTIONAL REGULATOR"/>
    <property type="match status" value="1"/>
</dbReference>
<dbReference type="EMBL" id="AGYR01000035">
    <property type="protein sequence ID" value="ENZ13143.1"/>
    <property type="molecule type" value="Genomic_DNA"/>
</dbReference>